<dbReference type="Gene3D" id="3.40.50.720">
    <property type="entry name" value="NAD(P)-binding Rossmann-like Domain"/>
    <property type="match status" value="1"/>
</dbReference>
<dbReference type="SUPFAM" id="SSF51735">
    <property type="entry name" value="NAD(P)-binding Rossmann-fold domains"/>
    <property type="match status" value="1"/>
</dbReference>
<dbReference type="Proteomes" id="UP000286208">
    <property type="component" value="Unassembled WGS sequence"/>
</dbReference>
<dbReference type="NCBIfam" id="NF006099">
    <property type="entry name" value="PRK08251.1"/>
    <property type="match status" value="1"/>
</dbReference>
<evidence type="ECO:0000256" key="3">
    <source>
        <dbReference type="RuleBase" id="RU000363"/>
    </source>
</evidence>
<accession>A0A3S3BRR3</accession>
<evidence type="ECO:0000256" key="2">
    <source>
        <dbReference type="ARBA" id="ARBA00023002"/>
    </source>
</evidence>
<sequence>MGSRTPRRNILITGASSGLGRGMAREFASRGRNLALAARRIERLEELRDELLAAHPQITVAIRKLDVDVHDEVFGVFREFDEELGGLDRVIVNAGLGKGQPLGTGYFRANAATARTNFLGALAQSEAALELFRPRNSGHVVLISSMSAMRGMPRNLTTYAASKAGVAALGEGMRADLAKTRIDVSTVFPGFIRSEINEKVKKVPFIVDTETGCRALAAAIEKEPNKAYVPAWPWAPLSVAMKVLPLSVVAKMA</sequence>
<dbReference type="PANTHER" id="PTHR44196:SF1">
    <property type="entry name" value="DEHYDROGENASE_REDUCTASE SDR FAMILY MEMBER 7B"/>
    <property type="match status" value="1"/>
</dbReference>
<reference evidence="4 5" key="1">
    <citation type="submission" date="2018-11" db="EMBL/GenBank/DDBJ databases">
        <title>Rhodococcus spongicola sp. nov. and Rhodococcus xishaensis sp. nov. from marine sponges.</title>
        <authorList>
            <person name="Li L."/>
            <person name="Lin H.W."/>
        </authorList>
    </citation>
    <scope>NUCLEOTIDE SEQUENCE [LARGE SCALE GENOMIC DNA]</scope>
    <source>
        <strain evidence="4 5">CCTCC AB2014297</strain>
    </source>
</reference>
<dbReference type="InterPro" id="IPR002347">
    <property type="entry name" value="SDR_fam"/>
</dbReference>
<dbReference type="PANTHER" id="PTHR44196">
    <property type="entry name" value="DEHYDROGENASE/REDUCTASE SDR FAMILY MEMBER 7B"/>
    <property type="match status" value="1"/>
</dbReference>
<dbReference type="PRINTS" id="PR00081">
    <property type="entry name" value="GDHRDH"/>
</dbReference>
<dbReference type="RefSeq" id="WP_127917772.1">
    <property type="nucleotide sequence ID" value="NZ_RKLP01000011.1"/>
</dbReference>
<dbReference type="InterPro" id="IPR036291">
    <property type="entry name" value="NAD(P)-bd_dom_sf"/>
</dbReference>
<evidence type="ECO:0000313" key="5">
    <source>
        <dbReference type="Proteomes" id="UP000286208"/>
    </source>
</evidence>
<dbReference type="AlphaFoldDB" id="A0A3S3BRR3"/>
<evidence type="ECO:0000256" key="1">
    <source>
        <dbReference type="ARBA" id="ARBA00006484"/>
    </source>
</evidence>
<protein>
    <submittedName>
        <fullName evidence="4">SDR family oxidoreductase</fullName>
    </submittedName>
</protein>
<dbReference type="OrthoDB" id="9797538at2"/>
<dbReference type="EMBL" id="RKLP01000011">
    <property type="protein sequence ID" value="RVW07656.1"/>
    <property type="molecule type" value="Genomic_DNA"/>
</dbReference>
<dbReference type="PRINTS" id="PR00080">
    <property type="entry name" value="SDRFAMILY"/>
</dbReference>
<evidence type="ECO:0000313" key="4">
    <source>
        <dbReference type="EMBL" id="RVW07656.1"/>
    </source>
</evidence>
<comment type="caution">
    <text evidence="4">The sequence shown here is derived from an EMBL/GenBank/DDBJ whole genome shotgun (WGS) entry which is preliminary data.</text>
</comment>
<dbReference type="GO" id="GO:0016020">
    <property type="term" value="C:membrane"/>
    <property type="evidence" value="ECO:0007669"/>
    <property type="project" value="TreeGrafter"/>
</dbReference>
<proteinExistence type="inferred from homology"/>
<keyword evidence="5" id="KW-1185">Reference proteome</keyword>
<comment type="similarity">
    <text evidence="1 3">Belongs to the short-chain dehydrogenases/reductases (SDR) family.</text>
</comment>
<dbReference type="GO" id="GO:0016491">
    <property type="term" value="F:oxidoreductase activity"/>
    <property type="evidence" value="ECO:0007669"/>
    <property type="project" value="UniProtKB-KW"/>
</dbReference>
<dbReference type="Pfam" id="PF00106">
    <property type="entry name" value="adh_short"/>
    <property type="match status" value="1"/>
</dbReference>
<gene>
    <name evidence="4" type="ORF">EGT67_19595</name>
</gene>
<organism evidence="4 5">
    <name type="scientific">Prescottella agglutinans</name>
    <dbReference type="NCBI Taxonomy" id="1644129"/>
    <lineage>
        <taxon>Bacteria</taxon>
        <taxon>Bacillati</taxon>
        <taxon>Actinomycetota</taxon>
        <taxon>Actinomycetes</taxon>
        <taxon>Mycobacteriales</taxon>
        <taxon>Nocardiaceae</taxon>
        <taxon>Prescottella</taxon>
    </lineage>
</organism>
<name>A0A3S3BRR3_9NOCA</name>
<keyword evidence="2" id="KW-0560">Oxidoreductase</keyword>